<feature type="transmembrane region" description="Helical" evidence="2">
    <location>
        <begin position="136"/>
        <end position="158"/>
    </location>
</feature>
<feature type="transmembrane region" description="Helical" evidence="2">
    <location>
        <begin position="178"/>
        <end position="202"/>
    </location>
</feature>
<feature type="transmembrane region" description="Helical" evidence="2">
    <location>
        <begin position="60"/>
        <end position="85"/>
    </location>
</feature>
<comment type="caution">
    <text evidence="4">The sequence shown here is derived from an EMBL/GenBank/DDBJ whole genome shotgun (WGS) entry which is preliminary data.</text>
</comment>
<proteinExistence type="predicted"/>
<dbReference type="AlphaFoldDB" id="A0A8H4UUJ4"/>
<keyword evidence="2" id="KW-0472">Membrane</keyword>
<keyword evidence="5" id="KW-1185">Reference proteome</keyword>
<dbReference type="InterPro" id="IPR049326">
    <property type="entry name" value="Rhodopsin_dom_fungi"/>
</dbReference>
<feature type="domain" description="Rhodopsin" evidence="3">
    <location>
        <begin position="45"/>
        <end position="277"/>
    </location>
</feature>
<gene>
    <name evidence="4" type="ORF">FZEAL_871</name>
</gene>
<feature type="transmembrane region" description="Helical" evidence="2">
    <location>
        <begin position="29"/>
        <end position="48"/>
    </location>
</feature>
<evidence type="ECO:0000313" key="5">
    <source>
        <dbReference type="Proteomes" id="UP000635477"/>
    </source>
</evidence>
<name>A0A8H4UUJ4_9HYPO</name>
<dbReference type="EMBL" id="JABEYC010000048">
    <property type="protein sequence ID" value="KAF4983787.1"/>
    <property type="molecule type" value="Genomic_DNA"/>
</dbReference>
<evidence type="ECO:0000313" key="4">
    <source>
        <dbReference type="EMBL" id="KAF4983787.1"/>
    </source>
</evidence>
<keyword evidence="2" id="KW-1133">Transmembrane helix</keyword>
<evidence type="ECO:0000256" key="1">
    <source>
        <dbReference type="SAM" id="MobiDB-lite"/>
    </source>
</evidence>
<feature type="region of interest" description="Disordered" evidence="1">
    <location>
        <begin position="291"/>
        <end position="316"/>
    </location>
</feature>
<reference evidence="4" key="2">
    <citation type="submission" date="2020-05" db="EMBL/GenBank/DDBJ databases">
        <authorList>
            <person name="Kim H.-S."/>
            <person name="Proctor R.H."/>
            <person name="Brown D.W."/>
        </authorList>
    </citation>
    <scope>NUCLEOTIDE SEQUENCE</scope>
    <source>
        <strain evidence="4">NRRL 22465</strain>
    </source>
</reference>
<dbReference type="Proteomes" id="UP000635477">
    <property type="component" value="Unassembled WGS sequence"/>
</dbReference>
<feature type="compositionally biased region" description="Polar residues" evidence="1">
    <location>
        <begin position="363"/>
        <end position="380"/>
    </location>
</feature>
<dbReference type="Pfam" id="PF20684">
    <property type="entry name" value="Fung_rhodopsin"/>
    <property type="match status" value="1"/>
</dbReference>
<feature type="region of interest" description="Disordered" evidence="1">
    <location>
        <begin position="332"/>
        <end position="380"/>
    </location>
</feature>
<dbReference type="PANTHER" id="PTHR38794:SF1">
    <property type="entry name" value="INTEGRAL MEMBRANE PROTEIN"/>
    <property type="match status" value="1"/>
</dbReference>
<reference evidence="4" key="1">
    <citation type="journal article" date="2020" name="BMC Genomics">
        <title>Correction to: Identification and distribution of gene clusters required for synthesis of sphingolipid metabolism inhibitors in diverse species of the filamentous fungus Fusarium.</title>
        <authorList>
            <person name="Kim H.S."/>
            <person name="Lohmar J.M."/>
            <person name="Busman M."/>
            <person name="Brown D.W."/>
            <person name="Naumann T.A."/>
            <person name="Divon H.H."/>
            <person name="Lysoe E."/>
            <person name="Uhlig S."/>
            <person name="Proctor R.H."/>
        </authorList>
    </citation>
    <scope>NUCLEOTIDE SEQUENCE</scope>
    <source>
        <strain evidence="4">NRRL 22465</strain>
    </source>
</reference>
<evidence type="ECO:0000256" key="2">
    <source>
        <dbReference type="SAM" id="Phobius"/>
    </source>
</evidence>
<accession>A0A8H4UUJ4</accession>
<feature type="transmembrane region" description="Helical" evidence="2">
    <location>
        <begin position="214"/>
        <end position="236"/>
    </location>
</feature>
<dbReference type="OrthoDB" id="3918601at2759"/>
<keyword evidence="2" id="KW-0812">Transmembrane</keyword>
<feature type="transmembrane region" description="Helical" evidence="2">
    <location>
        <begin position="248"/>
        <end position="270"/>
    </location>
</feature>
<organism evidence="4 5">
    <name type="scientific">Fusarium zealandicum</name>
    <dbReference type="NCBI Taxonomy" id="1053134"/>
    <lineage>
        <taxon>Eukaryota</taxon>
        <taxon>Fungi</taxon>
        <taxon>Dikarya</taxon>
        <taxon>Ascomycota</taxon>
        <taxon>Pezizomycotina</taxon>
        <taxon>Sordariomycetes</taxon>
        <taxon>Hypocreomycetidae</taxon>
        <taxon>Hypocreales</taxon>
        <taxon>Nectriaceae</taxon>
        <taxon>Fusarium</taxon>
        <taxon>Fusarium staphyleae species complex</taxon>
    </lineage>
</organism>
<feature type="transmembrane region" description="Helical" evidence="2">
    <location>
        <begin position="105"/>
        <end position="129"/>
    </location>
</feature>
<evidence type="ECO:0000259" key="3">
    <source>
        <dbReference type="Pfam" id="PF20684"/>
    </source>
</evidence>
<sequence length="402" mass="44725">MASVTTASSELSHQQKVITDKNKSPLVEVLTLLFLVIAVLACFVRTGTKVHMIKTLRVDDIFTIVATILAIGQSIAVLVGCNNGLGKHLDTLGSGEIDTFFKSQYAANTLFIASLFCCKLSGTMSLGIMVQKKQRWLTYGCESIVIVWGLTALVVNLFQCRLPTPWIYTDDEKCIDRSAFWTYYSIANIITDIVIVVIMCENVMKIQTLMSKKILVMSVFGSRIFVTPAIAVQLYFSNRAFASTDLTFSIWEAAVAIQLVQCLAILTVCVPNFKPFLDSVQSGQIRIDDLRRQGKSSSNGYPTYRPGYATHKSAQNNAHMSNARPFRSIVEPATTQSQRSEVHEMVKLPKHKTKDAGKKTPEEQSANWDGQSHTSHSSQTILVRQSWQVEVQNMHDRAIGKD</sequence>
<protein>
    <recommendedName>
        <fullName evidence="3">Rhodopsin domain-containing protein</fullName>
    </recommendedName>
</protein>
<dbReference type="PANTHER" id="PTHR38794">
    <property type="entry name" value="INTEGRAL MEMBRANE PROTEIN"/>
    <property type="match status" value="1"/>
</dbReference>